<dbReference type="EMBL" id="CP147403">
    <property type="protein sequence ID" value="WXB87290.1"/>
    <property type="molecule type" value="Genomic_DNA"/>
</dbReference>
<dbReference type="PANTHER" id="PTHR43817">
    <property type="entry name" value="GLYCOSYL HYDROLASE"/>
    <property type="match status" value="1"/>
</dbReference>
<evidence type="ECO:0000256" key="2">
    <source>
        <dbReference type="ARBA" id="ARBA00022729"/>
    </source>
</evidence>
<evidence type="ECO:0000313" key="5">
    <source>
        <dbReference type="EMBL" id="WXB87290.1"/>
    </source>
</evidence>
<proteinExistence type="inferred from homology"/>
<evidence type="ECO:0000256" key="4">
    <source>
        <dbReference type="ARBA" id="ARBA00023295"/>
    </source>
</evidence>
<dbReference type="InterPro" id="IPR023296">
    <property type="entry name" value="Glyco_hydro_beta-prop_sf"/>
</dbReference>
<dbReference type="PANTHER" id="PTHR43817:SF1">
    <property type="entry name" value="HYDROLASE, FAMILY 43, PUTATIVE (AFU_ORTHOLOGUE AFUA_3G01660)-RELATED"/>
    <property type="match status" value="1"/>
</dbReference>
<accession>A0ABZ2MQ08</accession>
<protein>
    <submittedName>
        <fullName evidence="5">Family 43 glycosylhydrolase</fullName>
    </submittedName>
</protein>
<keyword evidence="6" id="KW-1185">Reference proteome</keyword>
<dbReference type="Gene3D" id="2.115.10.20">
    <property type="entry name" value="Glycosyl hydrolase domain, family 43"/>
    <property type="match status" value="1"/>
</dbReference>
<reference evidence="5 6" key="1">
    <citation type="submission" date="2024-02" db="EMBL/GenBank/DDBJ databases">
        <title>Seven novel Bacillus-like species.</title>
        <authorList>
            <person name="Liu G."/>
        </authorList>
    </citation>
    <scope>NUCLEOTIDE SEQUENCE [LARGE SCALE GENOMIC DNA]</scope>
    <source>
        <strain evidence="5 6">FJAT-53654</strain>
    </source>
</reference>
<organism evidence="5 6">
    <name type="scientific">Metabacillus rhizosphaerae</name>
    <dbReference type="NCBI Taxonomy" id="3117747"/>
    <lineage>
        <taxon>Bacteria</taxon>
        <taxon>Bacillati</taxon>
        <taxon>Bacillota</taxon>
        <taxon>Bacilli</taxon>
        <taxon>Bacillales</taxon>
        <taxon>Bacillaceae</taxon>
        <taxon>Metabacillus</taxon>
    </lineage>
</organism>
<gene>
    <name evidence="5" type="ORF">WCV66_18925</name>
</gene>
<keyword evidence="2" id="KW-0732">Signal</keyword>
<evidence type="ECO:0000313" key="6">
    <source>
        <dbReference type="Proteomes" id="UP001368328"/>
    </source>
</evidence>
<evidence type="ECO:0000256" key="1">
    <source>
        <dbReference type="ARBA" id="ARBA00009865"/>
    </source>
</evidence>
<dbReference type="SUPFAM" id="SSF75005">
    <property type="entry name" value="Arabinanase/levansucrase/invertase"/>
    <property type="match status" value="1"/>
</dbReference>
<name>A0ABZ2MQ08_9BACI</name>
<dbReference type="Pfam" id="PF04616">
    <property type="entry name" value="Glyco_hydro_43"/>
    <property type="match status" value="1"/>
</dbReference>
<dbReference type="Proteomes" id="UP001368328">
    <property type="component" value="Chromosome"/>
</dbReference>
<evidence type="ECO:0000256" key="3">
    <source>
        <dbReference type="ARBA" id="ARBA00022801"/>
    </source>
</evidence>
<keyword evidence="3" id="KW-0378">Hydrolase</keyword>
<keyword evidence="4" id="KW-0326">Glycosidase</keyword>
<dbReference type="InterPro" id="IPR006710">
    <property type="entry name" value="Glyco_hydro_43"/>
</dbReference>
<dbReference type="RefSeq" id="WP_338786516.1">
    <property type="nucleotide sequence ID" value="NZ_CP147403.1"/>
</dbReference>
<comment type="similarity">
    <text evidence="1">Belongs to the glycosyl hydrolase 43 family.</text>
</comment>
<sequence>MIKQGDQLYMVYSSSGVGPTYAVGLLEMNASNDPMDPDYWRKLNYPVMHLLGQVGQYGPGHNALFQDQFGDWLNVYHACSVNGGFRHASIRPVHFRFDGSPILDMTDEENLLPEYQNVTLTVIVV</sequence>